<keyword evidence="5 18" id="KW-0812">Transmembrane</keyword>
<feature type="binding site" evidence="18">
    <location>
        <position position="123"/>
    </location>
    <ligand>
        <name>Ca(2+)</name>
        <dbReference type="ChEBI" id="CHEBI:29108"/>
    </ligand>
</feature>
<feature type="topological domain" description="Cytoplasmic" evidence="18">
    <location>
        <begin position="52"/>
        <end position="185"/>
    </location>
</feature>
<keyword evidence="16 18" id="KW-1038">Host endoplasmic reticulum</keyword>
<keyword evidence="17 18" id="KW-0407">Ion channel</keyword>
<evidence type="ECO:0000256" key="6">
    <source>
        <dbReference type="ARBA" id="ARBA00022861"/>
    </source>
</evidence>
<evidence type="ECO:0000256" key="11">
    <source>
        <dbReference type="ARBA" id="ARBA00023039"/>
    </source>
</evidence>
<keyword evidence="2 18" id="KW-0964">Secreted</keyword>
<comment type="PTM">
    <text evidence="18">The N-glycosyl content is primarily Man(9)GlcNAc, with a small amount of Man(8)GlcNAc.</text>
</comment>
<comment type="function">
    <text evidence="18">Plays an essential role in the virus replication cycle by acting as a viroporin. Creates a pore in the host endoplasmic reticulum and as a consequence releases Ca(2+) in the cytoplasm of infected cell. In turn, high levels of cytoplasmic calcium trigger membrane trafficking and transport of viral ER-associated proteins to viroplasms, sites of viral genome replication and immature particle assembly.</text>
</comment>
<dbReference type="GlyCosmos" id="A0A8D5ZC12">
    <property type="glycosylation" value="1 site, No reported glycans"/>
</dbReference>
<dbReference type="HAMAP" id="MF_04091">
    <property type="entry name" value="ROTA_NSP4"/>
    <property type="match status" value="1"/>
</dbReference>
<evidence type="ECO:0000256" key="1">
    <source>
        <dbReference type="ARBA" id="ARBA00022448"/>
    </source>
</evidence>
<keyword evidence="9 18" id="KW-1133">Transmembrane helix</keyword>
<keyword evidence="12 18" id="KW-1072">Activation of host autophagy by virus</keyword>
<evidence type="ECO:0000256" key="12">
    <source>
        <dbReference type="ARBA" id="ARBA00023050"/>
    </source>
</evidence>
<accession>A0A8D5ZC12</accession>
<evidence type="ECO:0000313" key="19">
    <source>
        <dbReference type="EMBL" id="BCY23779.1"/>
    </source>
</evidence>
<comment type="subunit">
    <text evidence="18">Homotetramer. Interacts with the immature particle in the viroplasm. Interacts with host CAV1, early and late in infection. Interacts with host integrin ITGA1/ITGB1 heterodimer. Interacts with host integrin ITGA2/ITGB1 heterodimer. Interaction with microtubules blocks trafficking to the Golgi apparatus.</text>
</comment>
<evidence type="ECO:0000256" key="9">
    <source>
        <dbReference type="ARBA" id="ARBA00022989"/>
    </source>
</evidence>
<keyword evidence="18" id="KW-0106">Calcium</keyword>
<evidence type="ECO:0000256" key="15">
    <source>
        <dbReference type="ARBA" id="ARBA00023180"/>
    </source>
</evidence>
<dbReference type="Gene3D" id="1.20.5.430">
    <property type="match status" value="1"/>
</dbReference>
<comment type="domain">
    <text evidence="18">Binds 1 calcium ion per tetramer.</text>
</comment>
<keyword evidence="7 18" id="KW-1043">Host membrane</keyword>
<keyword evidence="3 18" id="KW-0945">Host-virus interaction</keyword>
<comment type="function">
    <text evidence="18">The secreted form acts as an enterotoxin that causes phospholipase C-dependent elevation of the intracellular calcium concentration in host intestinal mucosa cells. Increased concentration of intracellular calcium disrupts the cytoskeleton and the tight junctions, raising the paracellular permeability. Potentiates chloride ion secretion through a calcium ion-dependent signaling pathway, inducing age-dependent diarrhea. To perform this enterotoxigenic role in vivo, NSP4 is released from infected enterocytes in a soluble form capable of diffusing within the intestinal lumen and interacting with host plasma membrane receptors on neighboring epithelial cells such as integrins ITGA1/ITGB1 and ITGA2/ITGB1.</text>
</comment>
<evidence type="ECO:0000256" key="2">
    <source>
        <dbReference type="ARBA" id="ARBA00022525"/>
    </source>
</evidence>
<protein>
    <recommendedName>
        <fullName evidence="18">Non-structural glycoprotein 4</fullName>
        <shortName evidence="18">NSP4</shortName>
    </recommendedName>
    <alternativeName>
        <fullName evidence="18">NCVP5</fullName>
    </alternativeName>
    <alternativeName>
        <fullName evidence="18">NS28</fullName>
    </alternativeName>
</protein>
<feature type="topological domain" description="Lumenal" evidence="18">
    <location>
        <begin position="1"/>
        <end position="28"/>
    </location>
</feature>
<dbReference type="SUPFAM" id="SSF58030">
    <property type="entry name" value="Rotavirus nonstructural proteins"/>
    <property type="match status" value="1"/>
</dbReference>
<evidence type="ECO:0000256" key="14">
    <source>
        <dbReference type="ARBA" id="ARBA00023136"/>
    </source>
</evidence>
<organism evidence="19">
    <name type="scientific">Rotavirus A</name>
    <dbReference type="NCBI Taxonomy" id="28875"/>
    <lineage>
        <taxon>Viruses</taxon>
        <taxon>Riboviria</taxon>
        <taxon>Orthornavirae</taxon>
        <taxon>Duplornaviricota</taxon>
        <taxon>Resentoviricetes</taxon>
        <taxon>Reovirales</taxon>
        <taxon>Sedoreoviridae</taxon>
        <taxon>Rotavirus</taxon>
        <taxon>Rotavirus alphagastroenteritidis</taxon>
    </lineage>
</organism>
<dbReference type="GO" id="GO:0044169">
    <property type="term" value="C:host cell rough endoplasmic reticulum membrane"/>
    <property type="evidence" value="ECO:0007669"/>
    <property type="project" value="UniProtKB-SubCell"/>
</dbReference>
<dbReference type="GO" id="GO:0015267">
    <property type="term" value="F:channel activity"/>
    <property type="evidence" value="ECO:0007669"/>
    <property type="project" value="UniProtKB-KW"/>
</dbReference>
<evidence type="ECO:0000256" key="16">
    <source>
        <dbReference type="ARBA" id="ARBA00023184"/>
    </source>
</evidence>
<keyword evidence="6 18" id="KW-0260">Enterotoxin</keyword>
<proteinExistence type="inferred from homology"/>
<evidence type="ECO:0000256" key="8">
    <source>
        <dbReference type="ARBA" id="ARBA00022968"/>
    </source>
</evidence>
<dbReference type="InterPro" id="IPR002107">
    <property type="entry name" value="Rotavirus_NSP4"/>
</dbReference>
<gene>
    <name evidence="19" type="primary">NSP4</name>
</gene>
<evidence type="ECO:0000256" key="5">
    <source>
        <dbReference type="ARBA" id="ARBA00022692"/>
    </source>
</evidence>
<keyword evidence="15 18" id="KW-0325">Glycoprotein</keyword>
<dbReference type="GO" id="GO:0016032">
    <property type="term" value="P:viral process"/>
    <property type="evidence" value="ECO:0007669"/>
    <property type="project" value="UniProtKB-UniRule"/>
</dbReference>
<keyword evidence="10 18" id="KW-0843">Virulence</keyword>
<dbReference type="GO" id="GO:0005576">
    <property type="term" value="C:extracellular region"/>
    <property type="evidence" value="ECO:0007669"/>
    <property type="project" value="UniProtKB-SubCell"/>
</dbReference>
<evidence type="ECO:0000256" key="3">
    <source>
        <dbReference type="ARBA" id="ARBA00022581"/>
    </source>
</evidence>
<dbReference type="GO" id="GO:0044155">
    <property type="term" value="C:host caveola"/>
    <property type="evidence" value="ECO:0007669"/>
    <property type="project" value="UniProtKB-SubCell"/>
</dbReference>
<reference evidence="19" key="1">
    <citation type="submission" date="2021-06" db="EMBL/GenBank/DDBJ databases">
        <title>Isolation and characterization of novel genotype rotavirus A in multimammate mouse in Zambia.</title>
        <authorList>
            <person name="Kishimoto M."/>
            <person name="Sasaki M."/>
            <person name="Sawa H."/>
        </authorList>
    </citation>
    <scope>NUCLEOTIDE SEQUENCE</scope>
    <source>
        <strain evidence="19">MpR12</strain>
    </source>
</reference>
<feature type="glycosylation site" description="N-linked (GlcNAc...) asparagine; by host" evidence="18">
    <location>
        <position position="18"/>
    </location>
</feature>
<keyword evidence="1 18" id="KW-0813">Transport</keyword>
<keyword evidence="18" id="KW-0479">Metal-binding</keyword>
<feature type="binding site" evidence="18">
    <location>
        <position position="120"/>
    </location>
    <ligand>
        <name>Ca(2+)</name>
        <dbReference type="ChEBI" id="CHEBI:29108"/>
    </ligand>
</feature>
<dbReference type="EMBL" id="LC638707">
    <property type="protein sequence ID" value="BCY23779.1"/>
    <property type="molecule type" value="Genomic_RNA"/>
</dbReference>
<keyword evidence="4 18" id="KW-0800">Toxin</keyword>
<comment type="caution">
    <text evidence="18">Lacks conserved residue(s) required for the propagation of feature annotation.</text>
</comment>
<dbReference type="Pfam" id="PF01452">
    <property type="entry name" value="Rota_NSP4"/>
    <property type="match status" value="1"/>
</dbReference>
<evidence type="ECO:0000256" key="4">
    <source>
        <dbReference type="ARBA" id="ARBA00022656"/>
    </source>
</evidence>
<comment type="similarity">
    <text evidence="18">Belongs to the rotavirus NSP4 family.</text>
</comment>
<keyword evidence="14 18" id="KW-0472">Membrane</keyword>
<comment type="subcellular location">
    <subcellularLocation>
        <location evidence="18">Host rough endoplasmic reticulum membrane</location>
        <topology evidence="18">Single-pass type III membrane protein</topology>
    </subcellularLocation>
    <subcellularLocation>
        <location evidence="18">Host membrane</location>
        <location evidence="18">Host caveola</location>
        <topology evidence="18">Single-pass type III membrane protein</topology>
    </subcellularLocation>
    <subcellularLocation>
        <location evidence="18">Secreted</location>
    </subcellularLocation>
    <text evidence="18">NSP4 localizes also in vesicular structures which contain autophagosomal markers and associate with viroplasms in virus-infected cells. Additionally, a soluble form of glycosylated NSP4 is secreted despite retention of its transmembrane domain.</text>
</comment>
<dbReference type="GO" id="GO:0046872">
    <property type="term" value="F:metal ion binding"/>
    <property type="evidence" value="ECO:0007669"/>
    <property type="project" value="UniProtKB-UniRule"/>
</dbReference>
<dbReference type="GO" id="GO:0034220">
    <property type="term" value="P:monoatomic ion transmembrane transport"/>
    <property type="evidence" value="ECO:0007669"/>
    <property type="project" value="UniProtKB-KW"/>
</dbReference>
<dbReference type="GO" id="GO:0039520">
    <property type="term" value="P:symbiont-mediated activation of host autophagy"/>
    <property type="evidence" value="ECO:0007669"/>
    <property type="project" value="UniProtKB-KW"/>
</dbReference>
<dbReference type="GO" id="GO:0016020">
    <property type="term" value="C:membrane"/>
    <property type="evidence" value="ECO:0007669"/>
    <property type="project" value="UniProtKB-UniRule"/>
</dbReference>
<keyword evidence="13 18" id="KW-0406">Ion transport</keyword>
<sequence>MDNLTDFDSTIGIIEKINATIYSLFEDSSITYFPYIASVLTILFTLHKASLPTLRLALGASKCSYKTVKFITVTILNVIFRLFGIKEQVTVKGEFERETDRILEEMKRLVEMINKLTTREIEQLELLKRINERLNSEETNITDHAPLAILAPESSFETNMKNIMTIDDWKDGRNPYEPETISGQM</sequence>
<evidence type="ECO:0000256" key="13">
    <source>
        <dbReference type="ARBA" id="ARBA00023065"/>
    </source>
</evidence>
<evidence type="ECO:0000256" key="10">
    <source>
        <dbReference type="ARBA" id="ARBA00023026"/>
    </source>
</evidence>
<evidence type="ECO:0000256" key="18">
    <source>
        <dbReference type="HAMAP-Rule" id="MF_04091"/>
    </source>
</evidence>
<evidence type="ECO:0000256" key="7">
    <source>
        <dbReference type="ARBA" id="ARBA00022870"/>
    </source>
</evidence>
<dbReference type="GO" id="GO:0090729">
    <property type="term" value="F:toxin activity"/>
    <property type="evidence" value="ECO:0007669"/>
    <property type="project" value="UniProtKB-UniRule"/>
</dbReference>
<name>A0A8D5ZC12_9REOV</name>
<evidence type="ECO:0000256" key="17">
    <source>
        <dbReference type="ARBA" id="ARBA00023303"/>
    </source>
</evidence>
<keyword evidence="11 18" id="KW-1182">Viral ion channel</keyword>
<keyword evidence="8 18" id="KW-0735">Signal-anchor</keyword>